<evidence type="ECO:0000313" key="3">
    <source>
        <dbReference type="EMBL" id="KAF2313641.1"/>
    </source>
</evidence>
<dbReference type="EMBL" id="JAAGAX010000005">
    <property type="protein sequence ID" value="KAF2313641.1"/>
    <property type="molecule type" value="Genomic_DNA"/>
</dbReference>
<dbReference type="Proteomes" id="UP000467840">
    <property type="component" value="Chromosome 15"/>
</dbReference>
<dbReference type="PANTHER" id="PTHR47926">
    <property type="entry name" value="PENTATRICOPEPTIDE REPEAT-CONTAINING PROTEIN"/>
    <property type="match status" value="1"/>
</dbReference>
<dbReference type="InterPro" id="IPR046960">
    <property type="entry name" value="PPR_At4g14850-like_plant"/>
</dbReference>
<gene>
    <name evidence="1" type="ORF">GH714_012079</name>
    <name evidence="2" type="ORF">GH714_012130</name>
    <name evidence="3" type="ORF">GH714_012549</name>
</gene>
<dbReference type="GO" id="GO:0009451">
    <property type="term" value="P:RNA modification"/>
    <property type="evidence" value="ECO:0007669"/>
    <property type="project" value="InterPro"/>
</dbReference>
<protein>
    <recommendedName>
        <fullName evidence="5">Pentatricopeptide repeat-containing protein</fullName>
    </recommendedName>
</protein>
<dbReference type="PANTHER" id="PTHR47926:SF347">
    <property type="entry name" value="PENTATRICOPEPTIDE REPEAT-CONTAINING PROTEIN"/>
    <property type="match status" value="1"/>
</dbReference>
<sequence>MAKAMLVFDRMDEKDVISWTSMINGYILNGDVHNRQNLDLDVIVVTSLIDIHAGLVDGGLCLFAFMLKDHEIYPYDDNYTCIVDLTGRAAHGNVEVGVVAAEQFLKLEPKNTGNYIMLAKLYAEVERSRKCETHRVAQD</sequence>
<keyword evidence="4" id="KW-1185">Reference proteome</keyword>
<dbReference type="Proteomes" id="UP000467840">
    <property type="component" value="Chromosome 12"/>
</dbReference>
<dbReference type="EMBL" id="JAAGAX010000018">
    <property type="protein sequence ID" value="KAF2283585.1"/>
    <property type="molecule type" value="Genomic_DNA"/>
</dbReference>
<dbReference type="InterPro" id="IPR046848">
    <property type="entry name" value="E_motif"/>
</dbReference>
<accession>A0A6A6K591</accession>
<reference evidence="1 4" key="1">
    <citation type="journal article" date="2020" name="Mol. Plant">
        <title>The Chromosome-Based Rubber Tree Genome Provides New Insights into Spurge Genome Evolution and Rubber Biosynthesis.</title>
        <authorList>
            <person name="Liu J."/>
            <person name="Shi C."/>
            <person name="Shi C.C."/>
            <person name="Li W."/>
            <person name="Zhang Q.J."/>
            <person name="Zhang Y."/>
            <person name="Li K."/>
            <person name="Lu H.F."/>
            <person name="Shi C."/>
            <person name="Zhu S.T."/>
            <person name="Xiao Z.Y."/>
            <person name="Nan H."/>
            <person name="Yue Y."/>
            <person name="Zhu X.G."/>
            <person name="Wu Y."/>
            <person name="Hong X.N."/>
            <person name="Fan G.Y."/>
            <person name="Tong Y."/>
            <person name="Zhang D."/>
            <person name="Mao C.L."/>
            <person name="Liu Y.L."/>
            <person name="Hao S.J."/>
            <person name="Liu W.Q."/>
            <person name="Lv M.Q."/>
            <person name="Zhang H.B."/>
            <person name="Liu Y."/>
            <person name="Hu-Tang G.R."/>
            <person name="Wang J.P."/>
            <person name="Wang J.H."/>
            <person name="Sun Y.H."/>
            <person name="Ni S.B."/>
            <person name="Chen W.B."/>
            <person name="Zhang X.C."/>
            <person name="Jiao Y.N."/>
            <person name="Eichler E.E."/>
            <person name="Li G.H."/>
            <person name="Liu X."/>
            <person name="Gao L.Z."/>
        </authorList>
    </citation>
    <scope>NUCLEOTIDE SEQUENCE [LARGE SCALE GENOMIC DNA]</scope>
    <source>
        <strain evidence="4">cv. GT1</strain>
        <tissue evidence="1">Leaf</tissue>
    </source>
</reference>
<dbReference type="Pfam" id="PF20431">
    <property type="entry name" value="E_motif"/>
    <property type="match status" value="1"/>
</dbReference>
<evidence type="ECO:0008006" key="5">
    <source>
        <dbReference type="Google" id="ProtNLM"/>
    </source>
</evidence>
<evidence type="ECO:0000313" key="2">
    <source>
        <dbReference type="EMBL" id="KAF2283597.1"/>
    </source>
</evidence>
<evidence type="ECO:0000313" key="1">
    <source>
        <dbReference type="EMBL" id="KAF2283585.1"/>
    </source>
</evidence>
<name>A0A6A6K591_HEVBR</name>
<dbReference type="InterPro" id="IPR011990">
    <property type="entry name" value="TPR-like_helical_dom_sf"/>
</dbReference>
<evidence type="ECO:0000313" key="4">
    <source>
        <dbReference type="Proteomes" id="UP000467840"/>
    </source>
</evidence>
<dbReference type="AlphaFoldDB" id="A0A6A6K591"/>
<dbReference type="Gene3D" id="1.25.40.10">
    <property type="entry name" value="Tetratricopeptide repeat domain"/>
    <property type="match status" value="1"/>
</dbReference>
<proteinExistence type="predicted"/>
<dbReference type="EMBL" id="JAAGAX010000018">
    <property type="protein sequence ID" value="KAF2283597.1"/>
    <property type="molecule type" value="Genomic_DNA"/>
</dbReference>
<comment type="caution">
    <text evidence="1">The sequence shown here is derived from an EMBL/GenBank/DDBJ whole genome shotgun (WGS) entry which is preliminary data.</text>
</comment>
<organism evidence="1 4">
    <name type="scientific">Hevea brasiliensis</name>
    <name type="common">Para rubber tree</name>
    <name type="synonym">Siphonia brasiliensis</name>
    <dbReference type="NCBI Taxonomy" id="3981"/>
    <lineage>
        <taxon>Eukaryota</taxon>
        <taxon>Viridiplantae</taxon>
        <taxon>Streptophyta</taxon>
        <taxon>Embryophyta</taxon>
        <taxon>Tracheophyta</taxon>
        <taxon>Spermatophyta</taxon>
        <taxon>Magnoliopsida</taxon>
        <taxon>eudicotyledons</taxon>
        <taxon>Gunneridae</taxon>
        <taxon>Pentapetalae</taxon>
        <taxon>rosids</taxon>
        <taxon>fabids</taxon>
        <taxon>Malpighiales</taxon>
        <taxon>Euphorbiaceae</taxon>
        <taxon>Crotonoideae</taxon>
        <taxon>Micrandreae</taxon>
        <taxon>Hevea</taxon>
    </lineage>
</organism>
<dbReference type="GO" id="GO:0003723">
    <property type="term" value="F:RNA binding"/>
    <property type="evidence" value="ECO:0007669"/>
    <property type="project" value="InterPro"/>
</dbReference>